<dbReference type="RefSeq" id="WP_377562827.1">
    <property type="nucleotide sequence ID" value="NZ_JBHTJZ010000005.1"/>
</dbReference>
<sequence>MLKTERIRDKAGLDAAFAIRTHVFVEEQGVPVEREMDEHDPSALHVLAYYQERPVATGRMRMLDGMAKLERICVLAECRKSGAGKAIMLELESIAQEQGATGLKLNAQRSAEGFYRRLGYSTVSGEFMEEGIPHVTMTKSL</sequence>
<dbReference type="EMBL" id="JBHTJZ010000005">
    <property type="protein sequence ID" value="MFD0958989.1"/>
    <property type="molecule type" value="Genomic_DNA"/>
</dbReference>
<dbReference type="PANTHER" id="PTHR43877">
    <property type="entry name" value="AMINOALKYLPHOSPHONATE N-ACETYLTRANSFERASE-RELATED-RELATED"/>
    <property type="match status" value="1"/>
</dbReference>
<dbReference type="Proteomes" id="UP001596989">
    <property type="component" value="Unassembled WGS sequence"/>
</dbReference>
<accession>A0ABW3HNA2</accession>
<feature type="domain" description="N-acetyltransferase" evidence="3">
    <location>
        <begin position="3"/>
        <end position="141"/>
    </location>
</feature>
<dbReference type="Pfam" id="PF13673">
    <property type="entry name" value="Acetyltransf_10"/>
    <property type="match status" value="1"/>
</dbReference>
<evidence type="ECO:0000256" key="1">
    <source>
        <dbReference type="ARBA" id="ARBA00022679"/>
    </source>
</evidence>
<evidence type="ECO:0000259" key="3">
    <source>
        <dbReference type="PROSITE" id="PS51186"/>
    </source>
</evidence>
<keyword evidence="1" id="KW-0808">Transferase</keyword>
<name>A0ABW3HNA2_9BACL</name>
<evidence type="ECO:0000313" key="4">
    <source>
        <dbReference type="EMBL" id="MFD0958989.1"/>
    </source>
</evidence>
<dbReference type="InterPro" id="IPR050832">
    <property type="entry name" value="Bact_Acetyltransf"/>
</dbReference>
<dbReference type="PROSITE" id="PS51186">
    <property type="entry name" value="GNAT"/>
    <property type="match status" value="1"/>
</dbReference>
<organism evidence="4 5">
    <name type="scientific">Paenibacillus chungangensis</name>
    <dbReference type="NCBI Taxonomy" id="696535"/>
    <lineage>
        <taxon>Bacteria</taxon>
        <taxon>Bacillati</taxon>
        <taxon>Bacillota</taxon>
        <taxon>Bacilli</taxon>
        <taxon>Bacillales</taxon>
        <taxon>Paenibacillaceae</taxon>
        <taxon>Paenibacillus</taxon>
    </lineage>
</organism>
<dbReference type="CDD" id="cd04301">
    <property type="entry name" value="NAT_SF"/>
    <property type="match status" value="1"/>
</dbReference>
<dbReference type="PANTHER" id="PTHR43877:SF2">
    <property type="entry name" value="AMINOALKYLPHOSPHONATE N-ACETYLTRANSFERASE-RELATED"/>
    <property type="match status" value="1"/>
</dbReference>
<reference evidence="5" key="1">
    <citation type="journal article" date="2019" name="Int. J. Syst. Evol. Microbiol.">
        <title>The Global Catalogue of Microorganisms (GCM) 10K type strain sequencing project: providing services to taxonomists for standard genome sequencing and annotation.</title>
        <authorList>
            <consortium name="The Broad Institute Genomics Platform"/>
            <consortium name="The Broad Institute Genome Sequencing Center for Infectious Disease"/>
            <person name="Wu L."/>
            <person name="Ma J."/>
        </authorList>
    </citation>
    <scope>NUCLEOTIDE SEQUENCE [LARGE SCALE GENOMIC DNA]</scope>
    <source>
        <strain evidence="5">CCUG 59129</strain>
    </source>
</reference>
<proteinExistence type="predicted"/>
<comment type="caution">
    <text evidence="4">The sequence shown here is derived from an EMBL/GenBank/DDBJ whole genome shotgun (WGS) entry which is preliminary data.</text>
</comment>
<gene>
    <name evidence="4" type="ORF">ACFQ2I_06240</name>
</gene>
<dbReference type="SUPFAM" id="SSF55729">
    <property type="entry name" value="Acyl-CoA N-acyltransferases (Nat)"/>
    <property type="match status" value="1"/>
</dbReference>
<dbReference type="Gene3D" id="3.40.630.30">
    <property type="match status" value="1"/>
</dbReference>
<evidence type="ECO:0000256" key="2">
    <source>
        <dbReference type="ARBA" id="ARBA00023315"/>
    </source>
</evidence>
<dbReference type="InterPro" id="IPR000182">
    <property type="entry name" value="GNAT_dom"/>
</dbReference>
<dbReference type="InterPro" id="IPR016181">
    <property type="entry name" value="Acyl_CoA_acyltransferase"/>
</dbReference>
<evidence type="ECO:0000313" key="5">
    <source>
        <dbReference type="Proteomes" id="UP001596989"/>
    </source>
</evidence>
<keyword evidence="5" id="KW-1185">Reference proteome</keyword>
<protein>
    <submittedName>
        <fullName evidence="4">GNAT family N-acetyltransferase</fullName>
    </submittedName>
</protein>
<keyword evidence="2" id="KW-0012">Acyltransferase</keyword>